<feature type="region of interest" description="Disordered" evidence="1">
    <location>
        <begin position="548"/>
        <end position="573"/>
    </location>
</feature>
<name>A0A0F4ZB98_9PEZI</name>
<sequence length="573" mass="64253">MAIIDCEDNDYYPTENIILADQRKRYDIEIHSQHWQLRALTGLASDNVLCFPGGHNHSQIHTLNLHTSERFALNKLTFTPRCLTAGNGWVCCGGESGEFSAVQIGPSDLPKDGDLDYSSTRLVQSSGVTPKSARFAKDRVNCVTMWFPPSQRTGSFPKLQQHPFAYTEPVAVLANNDRTVAVVSLRGFSESSSPQAICHLKYPDFVNRAVISPDGQLLAAVLDDPYLYIHRRVENDEWKPQDRPNLRYTWELQDTLLLKGQFSGDKTDQRGSFALSFSPTGQYLAVGTQHGVVSVYNVDKLCVPGEDALIKTFNSSRPGNTCGAIRDMAFCPGHYGLLAWTEDRGRVGIADVNSNFYRRQIIDLRESNTFEDQDLIDRSQISFSTLSIAQHTELLTRAFRRFHARNSHEEEYMREADLLRRYLQESYHLEDETLVNDLADPAGHALHHERSQRLRNDEDGHDIEGTQRLRYTPGAAFHDSIHLESSALDSGLPSRSHSTQRDVSLWQRNLARGGMVATHQGNGVYRITYAHDAPQSGYRDAPILRRATSLSSSSSPTRENTAGLVWSSDGGIL</sequence>
<dbReference type="SUPFAM" id="SSF50978">
    <property type="entry name" value="WD40 repeat-like"/>
    <property type="match status" value="1"/>
</dbReference>
<keyword evidence="4" id="KW-1185">Reference proteome</keyword>
<evidence type="ECO:0000313" key="3">
    <source>
        <dbReference type="EMBL" id="KKA27565.1"/>
    </source>
</evidence>
<evidence type="ECO:0000259" key="2">
    <source>
        <dbReference type="Pfam" id="PF10313"/>
    </source>
</evidence>
<dbReference type="InterPro" id="IPR015943">
    <property type="entry name" value="WD40/YVTN_repeat-like_dom_sf"/>
</dbReference>
<evidence type="ECO:0000256" key="1">
    <source>
        <dbReference type="SAM" id="MobiDB-lite"/>
    </source>
</evidence>
<dbReference type="AlphaFoldDB" id="A0A0F4ZB98"/>
<feature type="domain" description="DUF2415" evidence="2">
    <location>
        <begin position="323"/>
        <end position="363"/>
    </location>
</feature>
<protein>
    <recommendedName>
        <fullName evidence="2">DUF2415 domain-containing protein</fullName>
    </recommendedName>
</protein>
<accession>A0A0F4ZB98</accession>
<organism evidence="3 4">
    <name type="scientific">Thielaviopsis punctulata</name>
    <dbReference type="NCBI Taxonomy" id="72032"/>
    <lineage>
        <taxon>Eukaryota</taxon>
        <taxon>Fungi</taxon>
        <taxon>Dikarya</taxon>
        <taxon>Ascomycota</taxon>
        <taxon>Pezizomycotina</taxon>
        <taxon>Sordariomycetes</taxon>
        <taxon>Hypocreomycetidae</taxon>
        <taxon>Microascales</taxon>
        <taxon>Ceratocystidaceae</taxon>
        <taxon>Thielaviopsis</taxon>
    </lineage>
</organism>
<comment type="caution">
    <text evidence="3">The sequence shown here is derived from an EMBL/GenBank/DDBJ whole genome shotgun (WGS) entry which is preliminary data.</text>
</comment>
<dbReference type="InterPro" id="IPR036322">
    <property type="entry name" value="WD40_repeat_dom_sf"/>
</dbReference>
<dbReference type="Gene3D" id="2.130.10.10">
    <property type="entry name" value="YVTN repeat-like/Quinoprotein amine dehydrogenase"/>
    <property type="match status" value="2"/>
</dbReference>
<gene>
    <name evidence="3" type="ORF">TD95_001457</name>
</gene>
<evidence type="ECO:0000313" key="4">
    <source>
        <dbReference type="Proteomes" id="UP000033483"/>
    </source>
</evidence>
<dbReference type="PANTHER" id="PTHR43991:SF9">
    <property type="entry name" value="DUF2415 DOMAIN-CONTAINING PROTEIN"/>
    <property type="match status" value="1"/>
</dbReference>
<proteinExistence type="predicted"/>
<dbReference type="EMBL" id="LAEV01001629">
    <property type="protein sequence ID" value="KKA27565.1"/>
    <property type="molecule type" value="Genomic_DNA"/>
</dbReference>
<dbReference type="Proteomes" id="UP000033483">
    <property type="component" value="Unassembled WGS sequence"/>
</dbReference>
<dbReference type="OrthoDB" id="64353at2759"/>
<dbReference type="PANTHER" id="PTHR43991">
    <property type="entry name" value="WD REPEAT PROTEIN (AFU_ORTHOLOGUE AFUA_8G05640)-RELATED"/>
    <property type="match status" value="1"/>
</dbReference>
<dbReference type="InterPro" id="IPR019417">
    <property type="entry name" value="DUF2415"/>
</dbReference>
<reference evidence="3 4" key="1">
    <citation type="submission" date="2015-03" db="EMBL/GenBank/DDBJ databases">
        <authorList>
            <person name="Radwan O."/>
            <person name="Al-Naeli F.A."/>
            <person name="Rendon G.A."/>
            <person name="Fields C."/>
        </authorList>
    </citation>
    <scope>NUCLEOTIDE SEQUENCE [LARGE SCALE GENOMIC DNA]</scope>
    <source>
        <strain evidence="3">CR-DP1</strain>
    </source>
</reference>
<dbReference type="Pfam" id="PF10313">
    <property type="entry name" value="DUF2415"/>
    <property type="match status" value="1"/>
</dbReference>